<reference evidence="1 2" key="1">
    <citation type="submission" date="2018-09" db="EMBL/GenBank/DDBJ databases">
        <title>Phylogeny of the Shewanellaceae, and recommendation for two new genera, Pseudoshewanella and Parashewanella.</title>
        <authorList>
            <person name="Wang G."/>
        </authorList>
    </citation>
    <scope>NUCLEOTIDE SEQUENCE [LARGE SCALE GENOMIC DNA]</scope>
    <source>
        <strain evidence="1 2">KCTC 22492</strain>
    </source>
</reference>
<keyword evidence="1" id="KW-0808">Transferase</keyword>
<dbReference type="OrthoDB" id="9771846at2"/>
<dbReference type="GO" id="GO:0016740">
    <property type="term" value="F:transferase activity"/>
    <property type="evidence" value="ECO:0007669"/>
    <property type="project" value="UniProtKB-KW"/>
</dbReference>
<dbReference type="EMBL" id="QYYH01000028">
    <property type="protein sequence ID" value="RJY18229.1"/>
    <property type="molecule type" value="Genomic_DNA"/>
</dbReference>
<comment type="caution">
    <text evidence="1">The sequence shown here is derived from an EMBL/GenBank/DDBJ whole genome shotgun (WGS) entry which is preliminary data.</text>
</comment>
<dbReference type="AlphaFoldDB" id="A0A3A6TZ29"/>
<evidence type="ECO:0000313" key="1">
    <source>
        <dbReference type="EMBL" id="RJY18229.1"/>
    </source>
</evidence>
<gene>
    <name evidence="1" type="ORF">D5R81_06180</name>
</gene>
<accession>A0A3A6TZ29</accession>
<keyword evidence="2" id="KW-1185">Reference proteome</keyword>
<protein>
    <submittedName>
        <fullName evidence="1">Glycosyltransferase</fullName>
    </submittedName>
</protein>
<name>A0A3A6TZ29_9GAMM</name>
<sequence length="295" mass="34020">MIYSIVILYNPKETSTIDDYVEIVDESDMTFFVDNSSSNNYDILSSYDDNKISYLPLRSNLGIATAQNFALKKILNSSENDLDKVFFFDQDSKVSTNFILRMSESFNALLSKKIPVGLLGPLPVNKATGVDYPIKSACYGQGCVGLDTRYTQLDCLISSGSVTNVGVVKKCGLMKDELFIDSVDHEWSWRILNFGFINLMDLNIKMSHLFGEGDINFFGLAIRKGSPIRYYYSFRNWFYLFRLNYVPFEFKLKTLLKMPVKFFIYLVVFDDKFSRFKFMLKGIYHGIINKFGMYK</sequence>
<evidence type="ECO:0000313" key="2">
    <source>
        <dbReference type="Proteomes" id="UP000273022"/>
    </source>
</evidence>
<dbReference type="RefSeq" id="WP_121852783.1">
    <property type="nucleotide sequence ID" value="NZ_CP037952.1"/>
</dbReference>
<dbReference type="Proteomes" id="UP000273022">
    <property type="component" value="Unassembled WGS sequence"/>
</dbReference>
<proteinExistence type="predicted"/>
<dbReference type="InterPro" id="IPR029044">
    <property type="entry name" value="Nucleotide-diphossugar_trans"/>
</dbReference>
<dbReference type="SUPFAM" id="SSF53448">
    <property type="entry name" value="Nucleotide-diphospho-sugar transferases"/>
    <property type="match status" value="1"/>
</dbReference>
<dbReference type="Gene3D" id="3.90.550.10">
    <property type="entry name" value="Spore Coat Polysaccharide Biosynthesis Protein SpsA, Chain A"/>
    <property type="match status" value="1"/>
</dbReference>
<organism evidence="1 2">
    <name type="scientific">Parashewanella spongiae</name>
    <dbReference type="NCBI Taxonomy" id="342950"/>
    <lineage>
        <taxon>Bacteria</taxon>
        <taxon>Pseudomonadati</taxon>
        <taxon>Pseudomonadota</taxon>
        <taxon>Gammaproteobacteria</taxon>
        <taxon>Alteromonadales</taxon>
        <taxon>Shewanellaceae</taxon>
        <taxon>Parashewanella</taxon>
    </lineage>
</organism>